<dbReference type="InterPro" id="IPR015919">
    <property type="entry name" value="Cadherin-like_sf"/>
</dbReference>
<dbReference type="GO" id="GO:0098632">
    <property type="term" value="F:cell-cell adhesion mediator activity"/>
    <property type="evidence" value="ECO:0007669"/>
    <property type="project" value="TreeGrafter"/>
</dbReference>
<evidence type="ECO:0000256" key="1">
    <source>
        <dbReference type="ARBA" id="ARBA00023319"/>
    </source>
</evidence>
<dbReference type="PROSITE" id="PS50835">
    <property type="entry name" value="IG_LIKE"/>
    <property type="match status" value="12"/>
</dbReference>
<dbReference type="GO" id="GO:0030424">
    <property type="term" value="C:axon"/>
    <property type="evidence" value="ECO:0007669"/>
    <property type="project" value="TreeGrafter"/>
</dbReference>
<comment type="caution">
    <text evidence="5">The sequence shown here is derived from an EMBL/GenBank/DDBJ whole genome shotgun (WGS) entry which is preliminary data.</text>
</comment>
<dbReference type="Proteomes" id="UP000596742">
    <property type="component" value="Unassembled WGS sequence"/>
</dbReference>
<protein>
    <submittedName>
        <fullName evidence="5">Uncharacterized protein</fullName>
    </submittedName>
</protein>
<dbReference type="InterPro" id="IPR036179">
    <property type="entry name" value="Ig-like_dom_sf"/>
</dbReference>
<evidence type="ECO:0000256" key="2">
    <source>
        <dbReference type="PROSITE-ProRule" id="PRU00043"/>
    </source>
</evidence>
<dbReference type="GO" id="GO:0007156">
    <property type="term" value="P:homophilic cell adhesion via plasma membrane adhesion molecules"/>
    <property type="evidence" value="ECO:0007669"/>
    <property type="project" value="InterPro"/>
</dbReference>
<evidence type="ECO:0000313" key="6">
    <source>
        <dbReference type="Proteomes" id="UP000596742"/>
    </source>
</evidence>
<feature type="domain" description="Ig-like" evidence="4">
    <location>
        <begin position="451"/>
        <end position="555"/>
    </location>
</feature>
<evidence type="ECO:0000259" key="4">
    <source>
        <dbReference type="PROSITE" id="PS50835"/>
    </source>
</evidence>
<reference evidence="5" key="1">
    <citation type="submission" date="2018-11" db="EMBL/GenBank/DDBJ databases">
        <authorList>
            <person name="Alioto T."/>
            <person name="Alioto T."/>
        </authorList>
    </citation>
    <scope>NUCLEOTIDE SEQUENCE</scope>
</reference>
<feature type="domain" description="Ig-like" evidence="4">
    <location>
        <begin position="991"/>
        <end position="1095"/>
    </location>
</feature>
<dbReference type="SMART" id="SM00406">
    <property type="entry name" value="IGv"/>
    <property type="match status" value="12"/>
</dbReference>
<dbReference type="InterPro" id="IPR003598">
    <property type="entry name" value="Ig_sub2"/>
</dbReference>
<feature type="domain" description="Ig-like" evidence="4">
    <location>
        <begin position="1099"/>
        <end position="1190"/>
    </location>
</feature>
<dbReference type="SMART" id="SM00409">
    <property type="entry name" value="IG"/>
    <property type="match status" value="12"/>
</dbReference>
<gene>
    <name evidence="5" type="ORF">MGAL_10B003297</name>
</gene>
<dbReference type="GO" id="GO:0005509">
    <property type="term" value="F:calcium ion binding"/>
    <property type="evidence" value="ECO:0007669"/>
    <property type="project" value="UniProtKB-UniRule"/>
</dbReference>
<dbReference type="CDD" id="cd11304">
    <property type="entry name" value="Cadherin_repeat"/>
    <property type="match status" value="1"/>
</dbReference>
<feature type="domain" description="Ig-like" evidence="4">
    <location>
        <begin position="667"/>
        <end position="771"/>
    </location>
</feature>
<feature type="domain" description="Ig-like" evidence="4">
    <location>
        <begin position="775"/>
        <end position="879"/>
    </location>
</feature>
<dbReference type="PROSITE" id="PS50268">
    <property type="entry name" value="CADHERIN_2"/>
    <property type="match status" value="2"/>
</dbReference>
<name>A0A8B6GSW2_MYTGA</name>
<dbReference type="InterPro" id="IPR003599">
    <property type="entry name" value="Ig_sub"/>
</dbReference>
<keyword evidence="6" id="KW-1185">Reference proteome</keyword>
<feature type="domain" description="Ig-like" evidence="4">
    <location>
        <begin position="127"/>
        <end position="231"/>
    </location>
</feature>
<feature type="domain" description="Cadherin" evidence="3">
    <location>
        <begin position="1419"/>
        <end position="1520"/>
    </location>
</feature>
<evidence type="ECO:0000259" key="3">
    <source>
        <dbReference type="PROSITE" id="PS50268"/>
    </source>
</evidence>
<feature type="domain" description="Ig-like" evidence="4">
    <location>
        <begin position="343"/>
        <end position="447"/>
    </location>
</feature>
<dbReference type="EMBL" id="UYJE01008925">
    <property type="protein sequence ID" value="VDI68555.1"/>
    <property type="molecule type" value="Genomic_DNA"/>
</dbReference>
<feature type="domain" description="Ig-like" evidence="4">
    <location>
        <begin position="19"/>
        <end position="123"/>
    </location>
</feature>
<dbReference type="SMART" id="SM00408">
    <property type="entry name" value="IGc2"/>
    <property type="match status" value="12"/>
</dbReference>
<keyword evidence="2" id="KW-0106">Calcium</keyword>
<dbReference type="PANTHER" id="PTHR10075">
    <property type="entry name" value="BASIGIN RELATED"/>
    <property type="match status" value="1"/>
</dbReference>
<dbReference type="GO" id="GO:0070593">
    <property type="term" value="P:dendrite self-avoidance"/>
    <property type="evidence" value="ECO:0007669"/>
    <property type="project" value="TreeGrafter"/>
</dbReference>
<dbReference type="InterPro" id="IPR007110">
    <property type="entry name" value="Ig-like_dom"/>
</dbReference>
<feature type="domain" description="Ig-like" evidence="4">
    <location>
        <begin position="559"/>
        <end position="663"/>
    </location>
</feature>
<dbReference type="Gene3D" id="2.60.40.10">
    <property type="entry name" value="Immunoglobulins"/>
    <property type="match status" value="12"/>
</dbReference>
<sequence length="2161" mass="241005">MLLVWYMPFVSGKYFTKVPLKVTVPQSSYSVLIGNSVTLICNVTFDFERFDVYWQRIPEHSSESSVLVIDSEMISNISTKYSGSNNNTPSLTIFDAETSDGGIYICFAANEYGTWNSSDIHLTVYVPLKVTVPQSSYSVLIGNSVTLICNVTFDFERFDVYWQRIPEHSSESSVLVIDSEMISNISTKYSGSNNNTPSLTIFDAETSDGGIYICFAANEYGTWNSSDIHLTVYVPLKVTVPQSSYSVLIGNSVTLICNVTFDFERFDVYWQRIPEHSSESSVLVIDSEMISNISTKYSGSNNNTPSLTIFDAETSDGGIYICFAANEYGTWNSSDIHLTVYVPLKVTVPQSSYSVLIGNSVTLICNVTSDFERFDVYWQRISEHSNESSVLAIDSEMLSNISTKYSGSNNNTPSLTIFDAETSDGGIYICFAANEHGTWNSSDIHLTVHVPLKVTVPQSSYSVLIGNSVTLICNVTSDFERFDVYWQRIPEHSNESSVLAIDSEMLSNISTKYSGSNNNTPSLTIFDAETSDGGIYICFAANEYGTWNSSDIHLTVHVPLKVTVPQSSYSVLIGNSVTLICNVTSDFERFDVYWQRIPEHSNESSVLAIDSEMLSNISTKYSGSNNNTPSLTIFDAETSDGGIYICFAANEYGTWNSSDIHLTVHVPLKVTVPQSSYSVLIGNSVTLICNVTSDFERFDVYWQRIPEHSNESSVLAIDSEMLSNISTKYSGSNNNTPSLTIFDAETSDGGIYICFAANEYGTWNSSDIHLTVYVPLKVTIPQSSYSVLIGNSVTLICNVTSDFEWFAVYWQRIPEHSNESSELAIDSEMLSNISTKYSGSNNNTPSLTIFDAETSDGGIYICFAANEYGTWNSSDIHLTVHVPLKVTIPQSSYSVLIGNSVTLICNVTSDFERFDVYWQRISEHSNESSVLAIDSEMLSNISTKYSGSNNNTPSLTIFDAETSDGGIYICFAANEHGTWNSSDIHLTVHVPLKVTVPQSSYSVMSDNSVTLICNVTSYFERFDVYWQRVPEHSNESSILTIDSEMLSNISTKYSGSNNNTPSLTIFDAEASDGGIYICFAANEYGTWNSSNIHLTVHVPVKVSVPQLSYSVLIGNSVTLICNVTSNFERFDVYWQWGPEYSNESSVLAIDSEMLLNISTKYSGSNNNTPSLTIFDAETSDGGIYICFAANEYGTGTVLHTSNIPLKVTVPQSSYSVLIGNSVTLICNVTFDFERFDVYWQRIPEHSSESSVLVIDSEMLSNISTKYSGSNNNTPSLTIFDAETSDGGIYICFAANEYGTWNSSDIHLTVHDTYKNCNKNVSDIRLHPMVPVGYCLDDSIVCHGIDVTDTKNISIVRGVEFIDIKAVPVNDSLISFDLCITSSLQDLSGFHQMIITVSTNESRDTNLTWNIDVKKATCVLNSSYEVEVLEYESVGSVVLQIDSCTPDNYTLLTSIAEQSDDEISFTSDNGYGYLITSPLDADVNPFYKFKLVMTENALVIQTVNVTIVIVDSSKRPLCPRTIDIKINLLDKEGETGYNINCTSYDNRSIDYVVSDTDYFGVLSSGEICLNRQLPRFFDTITFFQVMVTYGGNPVHSETVIVVVHLNNSISAVCSPIKTLPEVWILNGCARIDMNCSDPTQTDSTNLWYYVNLIGSSMQAFTIDDLSNGVYNLCYNLTESGRYELSVIVWNDLLDNIIHITLDVDYTDTTPQFINSSYSVEIPENIPVGSNVISILASVDYGDLSYLIQGQESLSVFEITTTGVIQTTLSLRPYTDQTMRLKVKAMNEKTKLTAITDVIVYILDVDDPPSCEAFIVPLLTVDSPVGAVVGRFTCIDSDIIQKYIRDLKIFIQMSLDNKKIKDDAYFDIKIVSKGNMTTGSLLTKTLLPVNIPMYNITVIVRENISTQSPRYSDIIGRQPVYQEHFVVNVNLTPPVPSFDVFILNPIEIQVRWGFTRLEFYKITEWYIIRWNENEINRSVNRFREKQQNTLTVEEDKVYRVQVKVKTKYGLLVTPVNTVKTPVFPIYSPLIASFQLKDRAFVPELYNKSSREYIELSQFVKSNLESELYKTPGFVVVDVLQFSSIRGYHVYKSIWSYAIGDKLRCEQEESNPNYKFAVKLVFVIGNEEKCVGHVPIEHSKIFNFFLKRGGKINATVTGSKFLCS</sequence>
<dbReference type="GO" id="GO:0007411">
    <property type="term" value="P:axon guidance"/>
    <property type="evidence" value="ECO:0007669"/>
    <property type="project" value="TreeGrafter"/>
</dbReference>
<dbReference type="InterPro" id="IPR013783">
    <property type="entry name" value="Ig-like_fold"/>
</dbReference>
<dbReference type="GO" id="GO:0005886">
    <property type="term" value="C:plasma membrane"/>
    <property type="evidence" value="ECO:0007669"/>
    <property type="project" value="TreeGrafter"/>
</dbReference>
<feature type="domain" description="Ig-like" evidence="4">
    <location>
        <begin position="1204"/>
        <end position="1308"/>
    </location>
</feature>
<dbReference type="CDD" id="cd00099">
    <property type="entry name" value="IgV"/>
    <property type="match status" value="7"/>
</dbReference>
<dbReference type="SUPFAM" id="SSF49313">
    <property type="entry name" value="Cadherin-like"/>
    <property type="match status" value="2"/>
</dbReference>
<feature type="domain" description="Ig-like" evidence="4">
    <location>
        <begin position="883"/>
        <end position="987"/>
    </location>
</feature>
<dbReference type="InterPro" id="IPR013106">
    <property type="entry name" value="Ig_V-set"/>
</dbReference>
<dbReference type="Pfam" id="PF13927">
    <property type="entry name" value="Ig_3"/>
    <property type="match status" value="6"/>
</dbReference>
<dbReference type="SUPFAM" id="SSF48726">
    <property type="entry name" value="Immunoglobulin"/>
    <property type="match status" value="12"/>
</dbReference>
<evidence type="ECO:0000313" key="5">
    <source>
        <dbReference type="EMBL" id="VDI68555.1"/>
    </source>
</evidence>
<accession>A0A8B6GSW2</accession>
<dbReference type="OrthoDB" id="6150053at2759"/>
<dbReference type="Pfam" id="PF07686">
    <property type="entry name" value="V-set"/>
    <property type="match status" value="6"/>
</dbReference>
<dbReference type="Gene3D" id="2.60.40.60">
    <property type="entry name" value="Cadherins"/>
    <property type="match status" value="2"/>
</dbReference>
<feature type="domain" description="Ig-like" evidence="4">
    <location>
        <begin position="235"/>
        <end position="339"/>
    </location>
</feature>
<proteinExistence type="predicted"/>
<dbReference type="InterPro" id="IPR002126">
    <property type="entry name" value="Cadherin-like_dom"/>
</dbReference>
<dbReference type="PANTHER" id="PTHR10075:SF100">
    <property type="entry name" value="FASCICLIN-2"/>
    <property type="match status" value="1"/>
</dbReference>
<feature type="domain" description="Cadherin" evidence="3">
    <location>
        <begin position="1712"/>
        <end position="1817"/>
    </location>
</feature>
<keyword evidence="1" id="KW-0393">Immunoglobulin domain</keyword>
<organism evidence="5 6">
    <name type="scientific">Mytilus galloprovincialis</name>
    <name type="common">Mediterranean mussel</name>
    <dbReference type="NCBI Taxonomy" id="29158"/>
    <lineage>
        <taxon>Eukaryota</taxon>
        <taxon>Metazoa</taxon>
        <taxon>Spiralia</taxon>
        <taxon>Lophotrochozoa</taxon>
        <taxon>Mollusca</taxon>
        <taxon>Bivalvia</taxon>
        <taxon>Autobranchia</taxon>
        <taxon>Pteriomorphia</taxon>
        <taxon>Mytilida</taxon>
        <taxon>Mytiloidea</taxon>
        <taxon>Mytilidae</taxon>
        <taxon>Mytilinae</taxon>
        <taxon>Mytilus</taxon>
    </lineage>
</organism>